<reference evidence="2" key="1">
    <citation type="journal article" date="2015" name="Nature">
        <title>Complex archaea that bridge the gap between prokaryotes and eukaryotes.</title>
        <authorList>
            <person name="Spang A."/>
            <person name="Saw J.H."/>
            <person name="Jorgensen S.L."/>
            <person name="Zaremba-Niedzwiedzka K."/>
            <person name="Martijn J."/>
            <person name="Lind A.E."/>
            <person name="van Eijk R."/>
            <person name="Schleper C."/>
            <person name="Guy L."/>
            <person name="Ettema T.J."/>
        </authorList>
    </citation>
    <scope>NUCLEOTIDE SEQUENCE</scope>
</reference>
<proteinExistence type="predicted"/>
<sequence>MTLLFKYQKKIFKKKFVKSFNLQNSVLISALIISTLIFTTTTIVGGNTVNSSERYPWDNRYLTGEEIEIIHYFNGVDIDDLILSGVGIYIEDRLAGVGFLPFWTIDHIGGRALYYDLINPEDVKGNVEFNLLGITNFDFLILNRVKRYTWSNSLLKVRYMNMTILEDLSLMQIVYNIQYIITTKDPLVSIDPNNWILIQSLHNSDFFEPVYSTKHLLVWRLY</sequence>
<keyword evidence="1" id="KW-1133">Transmembrane helix</keyword>
<feature type="transmembrane region" description="Helical" evidence="1">
    <location>
        <begin position="21"/>
        <end position="44"/>
    </location>
</feature>
<dbReference type="EMBL" id="LAZR01058092">
    <property type="protein sequence ID" value="KKK70650.1"/>
    <property type="molecule type" value="Genomic_DNA"/>
</dbReference>
<comment type="caution">
    <text evidence="2">The sequence shown here is derived from an EMBL/GenBank/DDBJ whole genome shotgun (WGS) entry which is preliminary data.</text>
</comment>
<name>A0A0F8YAC8_9ZZZZ</name>
<dbReference type="AlphaFoldDB" id="A0A0F8YAC8"/>
<evidence type="ECO:0000313" key="2">
    <source>
        <dbReference type="EMBL" id="KKK70650.1"/>
    </source>
</evidence>
<evidence type="ECO:0000256" key="1">
    <source>
        <dbReference type="SAM" id="Phobius"/>
    </source>
</evidence>
<keyword evidence="1" id="KW-0472">Membrane</keyword>
<keyword evidence="1" id="KW-0812">Transmembrane</keyword>
<protein>
    <submittedName>
        <fullName evidence="2">Uncharacterized protein</fullName>
    </submittedName>
</protein>
<accession>A0A0F8YAC8</accession>
<gene>
    <name evidence="2" type="ORF">LCGC14_2921840</name>
</gene>
<organism evidence="2">
    <name type="scientific">marine sediment metagenome</name>
    <dbReference type="NCBI Taxonomy" id="412755"/>
    <lineage>
        <taxon>unclassified sequences</taxon>
        <taxon>metagenomes</taxon>
        <taxon>ecological metagenomes</taxon>
    </lineage>
</organism>